<protein>
    <submittedName>
        <fullName evidence="1">Uncharacterized protein</fullName>
    </submittedName>
</protein>
<dbReference type="AlphaFoldDB" id="A0A0A8YG03"/>
<proteinExistence type="predicted"/>
<sequence>MISCYLLVLNIISFMFFTKLPR</sequence>
<name>A0A0A8YG03_ARUDO</name>
<organism evidence="1">
    <name type="scientific">Arundo donax</name>
    <name type="common">Giant reed</name>
    <name type="synonym">Donax arundinaceus</name>
    <dbReference type="NCBI Taxonomy" id="35708"/>
    <lineage>
        <taxon>Eukaryota</taxon>
        <taxon>Viridiplantae</taxon>
        <taxon>Streptophyta</taxon>
        <taxon>Embryophyta</taxon>
        <taxon>Tracheophyta</taxon>
        <taxon>Spermatophyta</taxon>
        <taxon>Magnoliopsida</taxon>
        <taxon>Liliopsida</taxon>
        <taxon>Poales</taxon>
        <taxon>Poaceae</taxon>
        <taxon>PACMAD clade</taxon>
        <taxon>Arundinoideae</taxon>
        <taxon>Arundineae</taxon>
        <taxon>Arundo</taxon>
    </lineage>
</organism>
<reference evidence="1" key="2">
    <citation type="journal article" date="2015" name="Data Brief">
        <title>Shoot transcriptome of the giant reed, Arundo donax.</title>
        <authorList>
            <person name="Barrero R.A."/>
            <person name="Guerrero F.D."/>
            <person name="Moolhuijzen P."/>
            <person name="Goolsby J.A."/>
            <person name="Tidwell J."/>
            <person name="Bellgard S.E."/>
            <person name="Bellgard M.I."/>
        </authorList>
    </citation>
    <scope>NUCLEOTIDE SEQUENCE</scope>
    <source>
        <tissue evidence="1">Shoot tissue taken approximately 20 cm above the soil surface</tissue>
    </source>
</reference>
<dbReference type="EMBL" id="GBRH01272691">
    <property type="protein sequence ID" value="JAD25204.1"/>
    <property type="molecule type" value="Transcribed_RNA"/>
</dbReference>
<accession>A0A0A8YG03</accession>
<evidence type="ECO:0000313" key="1">
    <source>
        <dbReference type="EMBL" id="JAD25204.1"/>
    </source>
</evidence>
<reference evidence="1" key="1">
    <citation type="submission" date="2014-09" db="EMBL/GenBank/DDBJ databases">
        <authorList>
            <person name="Magalhaes I.L.F."/>
            <person name="Oliveira U."/>
            <person name="Santos F.R."/>
            <person name="Vidigal T.H.D.A."/>
            <person name="Brescovit A.D."/>
            <person name="Santos A.J."/>
        </authorList>
    </citation>
    <scope>NUCLEOTIDE SEQUENCE</scope>
    <source>
        <tissue evidence="1">Shoot tissue taken approximately 20 cm above the soil surface</tissue>
    </source>
</reference>